<gene>
    <name evidence="2" type="ORF">MUN89_02600</name>
</gene>
<evidence type="ECO:0000313" key="2">
    <source>
        <dbReference type="EMBL" id="UOQ44863.1"/>
    </source>
</evidence>
<dbReference type="Proteomes" id="UP000831787">
    <property type="component" value="Chromosome"/>
</dbReference>
<keyword evidence="1" id="KW-0812">Transmembrane</keyword>
<organism evidence="2 3">
    <name type="scientific">Halobacillus salinarum</name>
    <dbReference type="NCBI Taxonomy" id="2932257"/>
    <lineage>
        <taxon>Bacteria</taxon>
        <taxon>Bacillati</taxon>
        <taxon>Bacillota</taxon>
        <taxon>Bacilli</taxon>
        <taxon>Bacillales</taxon>
        <taxon>Bacillaceae</taxon>
        <taxon>Halobacillus</taxon>
    </lineage>
</organism>
<accession>A0ABY4EL79</accession>
<keyword evidence="3" id="KW-1185">Reference proteome</keyword>
<feature type="transmembrane region" description="Helical" evidence="1">
    <location>
        <begin position="20"/>
        <end position="49"/>
    </location>
</feature>
<dbReference type="RefSeq" id="WP_244711153.1">
    <property type="nucleotide sequence ID" value="NZ_CP095073.1"/>
</dbReference>
<protein>
    <submittedName>
        <fullName evidence="2">Uncharacterized protein</fullName>
    </submittedName>
</protein>
<feature type="transmembrane region" description="Helical" evidence="1">
    <location>
        <begin position="61"/>
        <end position="78"/>
    </location>
</feature>
<keyword evidence="1" id="KW-1133">Transmembrane helix</keyword>
<name>A0ABY4EL79_9BACI</name>
<dbReference type="EMBL" id="CP095073">
    <property type="protein sequence ID" value="UOQ44863.1"/>
    <property type="molecule type" value="Genomic_DNA"/>
</dbReference>
<reference evidence="2 3" key="1">
    <citation type="submission" date="2022-04" db="EMBL/GenBank/DDBJ databases">
        <title>Halobacillus sp. isolated from saltern.</title>
        <authorList>
            <person name="Won M."/>
            <person name="Lee C.-M."/>
            <person name="Woen H.-Y."/>
            <person name="Kwon S.-W."/>
        </authorList>
    </citation>
    <scope>NUCLEOTIDE SEQUENCE [LARGE SCALE GENOMIC DNA]</scope>
    <source>
        <strain evidence="2 3">SSBR10-3</strain>
    </source>
</reference>
<sequence>MAVENERYLSLLYFFPFFTLTFSVTAYTFGVAGLIGGVGIIVSIICILLKKSVSSAWKSMFLTIAIVIVRTIMVFTIGF</sequence>
<proteinExistence type="predicted"/>
<evidence type="ECO:0000313" key="3">
    <source>
        <dbReference type="Proteomes" id="UP000831787"/>
    </source>
</evidence>
<keyword evidence="1" id="KW-0472">Membrane</keyword>
<evidence type="ECO:0000256" key="1">
    <source>
        <dbReference type="SAM" id="Phobius"/>
    </source>
</evidence>